<sequence length="79" mass="9409">MDTRDLRCFRLVYEEGSINKAAGELFITPQGLRRIIRKLEYEFQAVLFERTSTGTIPTEYGDYLYTHSRELLYHMENIK</sequence>
<organism evidence="6 7">
    <name type="scientific">Lachnoanaerobaculum saburreum DSM 3986</name>
    <dbReference type="NCBI Taxonomy" id="887325"/>
    <lineage>
        <taxon>Bacteria</taxon>
        <taxon>Bacillati</taxon>
        <taxon>Bacillota</taxon>
        <taxon>Clostridia</taxon>
        <taxon>Lachnospirales</taxon>
        <taxon>Lachnospiraceae</taxon>
        <taxon>Lachnoanaerobaculum</taxon>
    </lineage>
</organism>
<dbReference type="Proteomes" id="UP000003434">
    <property type="component" value="Unassembled WGS sequence"/>
</dbReference>
<dbReference type="GO" id="GO:0003700">
    <property type="term" value="F:DNA-binding transcription factor activity"/>
    <property type="evidence" value="ECO:0007669"/>
    <property type="project" value="InterPro"/>
</dbReference>
<evidence type="ECO:0000313" key="6">
    <source>
        <dbReference type="EMBL" id="EFU77477.1"/>
    </source>
</evidence>
<name>E6LL18_9FIRM</name>
<dbReference type="AlphaFoldDB" id="E6LL18"/>
<dbReference type="PROSITE" id="PS50931">
    <property type="entry name" value="HTH_LYSR"/>
    <property type="match status" value="1"/>
</dbReference>
<keyword evidence="2" id="KW-0805">Transcription regulation</keyword>
<dbReference type="PANTHER" id="PTHR30346">
    <property type="entry name" value="TRANSCRIPTIONAL DUAL REGULATOR HCAR-RELATED"/>
    <property type="match status" value="1"/>
</dbReference>
<protein>
    <submittedName>
        <fullName evidence="6">Transcriptional regulator, LysR family</fullName>
    </submittedName>
</protein>
<evidence type="ECO:0000256" key="4">
    <source>
        <dbReference type="ARBA" id="ARBA00023163"/>
    </source>
</evidence>
<dbReference type="GO" id="GO:0003677">
    <property type="term" value="F:DNA binding"/>
    <property type="evidence" value="ECO:0007669"/>
    <property type="project" value="UniProtKB-KW"/>
</dbReference>
<dbReference type="HOGENOM" id="CLU_039613_20_12_9"/>
<evidence type="ECO:0000256" key="1">
    <source>
        <dbReference type="ARBA" id="ARBA00009437"/>
    </source>
</evidence>
<comment type="caution">
    <text evidence="6">The sequence shown here is derived from an EMBL/GenBank/DDBJ whole genome shotgun (WGS) entry which is preliminary data.</text>
</comment>
<feature type="domain" description="HTH lysR-type" evidence="5">
    <location>
        <begin position="1"/>
        <end position="58"/>
    </location>
</feature>
<keyword evidence="3" id="KW-0238">DNA-binding</keyword>
<dbReference type="GO" id="GO:0032993">
    <property type="term" value="C:protein-DNA complex"/>
    <property type="evidence" value="ECO:0007669"/>
    <property type="project" value="TreeGrafter"/>
</dbReference>
<reference evidence="6 7" key="1">
    <citation type="submission" date="2010-12" db="EMBL/GenBank/DDBJ databases">
        <authorList>
            <person name="Muzny D."/>
            <person name="Qin X."/>
            <person name="Deng J."/>
            <person name="Jiang H."/>
            <person name="Liu Y."/>
            <person name="Qu J."/>
            <person name="Song X.-Z."/>
            <person name="Zhang L."/>
            <person name="Thornton R."/>
            <person name="Coyle M."/>
            <person name="Francisco L."/>
            <person name="Jackson L."/>
            <person name="Javaid M."/>
            <person name="Korchina V."/>
            <person name="Kovar C."/>
            <person name="Mata R."/>
            <person name="Mathew T."/>
            <person name="Ngo R."/>
            <person name="Nguyen L."/>
            <person name="Nguyen N."/>
            <person name="Okwuonu G."/>
            <person name="Ongeri F."/>
            <person name="Pham C."/>
            <person name="Simmons D."/>
            <person name="Wilczek-Boney K."/>
            <person name="Hale W."/>
            <person name="Jakkamsetti A."/>
            <person name="Pham P."/>
            <person name="Ruth R."/>
            <person name="San Lucas F."/>
            <person name="Warren J."/>
            <person name="Zhang J."/>
            <person name="Zhao Z."/>
            <person name="Zhou C."/>
            <person name="Zhu D."/>
            <person name="Lee S."/>
            <person name="Bess C."/>
            <person name="Blankenburg K."/>
            <person name="Forbes L."/>
            <person name="Fu Q."/>
            <person name="Gubbala S."/>
            <person name="Hirani K."/>
            <person name="Jayaseelan J.C."/>
            <person name="Lara F."/>
            <person name="Munidasa M."/>
            <person name="Palculict T."/>
            <person name="Patil S."/>
            <person name="Pu L.-L."/>
            <person name="Saada N."/>
            <person name="Tang L."/>
            <person name="Weissenberger G."/>
            <person name="Zhu Y."/>
            <person name="Hemphill L."/>
            <person name="Shang Y."/>
            <person name="Youmans B."/>
            <person name="Ayvaz T."/>
            <person name="Ross M."/>
            <person name="Santibanez J."/>
            <person name="Aqrawi P."/>
            <person name="Gross S."/>
            <person name="Joshi V."/>
            <person name="Fowler G."/>
            <person name="Nazareth L."/>
            <person name="Reid J."/>
            <person name="Worley K."/>
            <person name="Petrosino J."/>
            <person name="Highlander S."/>
            <person name="Gibbs R."/>
        </authorList>
    </citation>
    <scope>NUCLEOTIDE SEQUENCE [LARGE SCALE GENOMIC DNA]</scope>
    <source>
        <strain evidence="6 7">DSM 3986</strain>
    </source>
</reference>
<dbReference type="Pfam" id="PF00126">
    <property type="entry name" value="HTH_1"/>
    <property type="match status" value="1"/>
</dbReference>
<dbReference type="eggNOG" id="COG0583">
    <property type="taxonomic scope" value="Bacteria"/>
</dbReference>
<dbReference type="InterPro" id="IPR000847">
    <property type="entry name" value="LysR_HTH_N"/>
</dbReference>
<evidence type="ECO:0000313" key="7">
    <source>
        <dbReference type="Proteomes" id="UP000003434"/>
    </source>
</evidence>
<evidence type="ECO:0000256" key="2">
    <source>
        <dbReference type="ARBA" id="ARBA00023015"/>
    </source>
</evidence>
<gene>
    <name evidence="6" type="ORF">HMPREF0381_0653</name>
</gene>
<keyword evidence="4" id="KW-0804">Transcription</keyword>
<accession>E6LL18</accession>
<dbReference type="RefSeq" id="WP_008750423.1">
    <property type="nucleotide sequence ID" value="NZ_GL622296.1"/>
</dbReference>
<evidence type="ECO:0000256" key="3">
    <source>
        <dbReference type="ARBA" id="ARBA00023125"/>
    </source>
</evidence>
<dbReference type="PANTHER" id="PTHR30346:SF0">
    <property type="entry name" value="HCA OPERON TRANSCRIPTIONAL ACTIVATOR HCAR"/>
    <property type="match status" value="1"/>
</dbReference>
<dbReference type="InterPro" id="IPR036390">
    <property type="entry name" value="WH_DNA-bd_sf"/>
</dbReference>
<evidence type="ECO:0000259" key="5">
    <source>
        <dbReference type="PROSITE" id="PS50931"/>
    </source>
</evidence>
<dbReference type="SUPFAM" id="SSF46785">
    <property type="entry name" value="Winged helix' DNA-binding domain"/>
    <property type="match status" value="1"/>
</dbReference>
<dbReference type="Gene3D" id="1.10.10.10">
    <property type="entry name" value="Winged helix-like DNA-binding domain superfamily/Winged helix DNA-binding domain"/>
    <property type="match status" value="1"/>
</dbReference>
<comment type="similarity">
    <text evidence="1">Belongs to the LysR transcriptional regulatory family.</text>
</comment>
<dbReference type="InterPro" id="IPR036388">
    <property type="entry name" value="WH-like_DNA-bd_sf"/>
</dbReference>
<proteinExistence type="inferred from homology"/>
<dbReference type="EMBL" id="AEPW01000016">
    <property type="protein sequence ID" value="EFU77477.1"/>
    <property type="molecule type" value="Genomic_DNA"/>
</dbReference>